<keyword evidence="4" id="KW-1185">Reference proteome</keyword>
<dbReference type="OrthoDB" id="9094099at2"/>
<feature type="region of interest" description="Disordered" evidence="2">
    <location>
        <begin position="283"/>
        <end position="302"/>
    </location>
</feature>
<dbReference type="EMBL" id="CP022989">
    <property type="protein sequence ID" value="ASV99191.1"/>
    <property type="molecule type" value="Genomic_DNA"/>
</dbReference>
<protein>
    <submittedName>
        <fullName evidence="3">Uncharacterized protein</fullName>
    </submittedName>
</protein>
<reference evidence="3 4" key="1">
    <citation type="submission" date="2017-08" db="EMBL/GenBank/DDBJ databases">
        <title>Identification and genetic characteristics of simultaneous BTEX- and naphthalene-degrading Paraburkholderia sp. BN5 isolated from petroleum-contaminated soil.</title>
        <authorList>
            <person name="Lee Y."/>
            <person name="Jeon C.O."/>
        </authorList>
    </citation>
    <scope>NUCLEOTIDE SEQUENCE [LARGE SCALE GENOMIC DNA]</scope>
    <source>
        <strain evidence="3 4">BN5</strain>
    </source>
</reference>
<evidence type="ECO:0000313" key="3">
    <source>
        <dbReference type="EMBL" id="ASV99191.1"/>
    </source>
</evidence>
<proteinExistence type="predicted"/>
<evidence type="ECO:0000256" key="2">
    <source>
        <dbReference type="SAM" id="MobiDB-lite"/>
    </source>
</evidence>
<accession>A0A248VKY5</accession>
<evidence type="ECO:0000313" key="4">
    <source>
        <dbReference type="Proteomes" id="UP000215158"/>
    </source>
</evidence>
<feature type="region of interest" description="Disordered" evidence="2">
    <location>
        <begin position="489"/>
        <end position="531"/>
    </location>
</feature>
<dbReference type="Proteomes" id="UP000215158">
    <property type="component" value="Chromosome 1"/>
</dbReference>
<feature type="compositionally biased region" description="Polar residues" evidence="2">
    <location>
        <begin position="286"/>
        <end position="298"/>
    </location>
</feature>
<gene>
    <name evidence="3" type="ORF">CJU94_14120</name>
</gene>
<sequence>MTNSVSDFRIPSGNAPGTLPSQHNAVAPKPAVVASKDTTTPAEFAQTMLNKYDGGNQSINYANDTKVTQAQESTTNLLMTGYPRGFANARMRLEGLAAATAQMDEETREGFAARAKAVIGEPDAQRDADIQQLKADVISQLKQTRADPLKRMNAVFNMPTGAGLLGDAGTQRLQQLRGQYSAFSAPAATAQQREASFAQAVKIKTDMQRDILNKAGDIYAATQKSWNESAARVNDILDAAQQYKPDKIQLPKTSDDPDWDDNTRKPAYAKTFPYQSVMEKLLSDDGYSSQERASSSVRQRPPEQVAQDLLTFQQGMTDPDSSIHRRMQALQDQALTTMDKPGEGLSHVGRPQTYEDAAKNPPAPDKDYVNNLAKNYGGALKDIDQKNREMLREDVPGLADKILYGIGRVFADLSPIPGADWLATRLLDAEFPDHGGLSRGQVGLIDAGTAIGGLLLGGLGPEGEHLAGVGEHPSSSLPAGSVDMFERNFAGSGSEAKDPSPTGSDHQHTPDTPVLPSRYAAQPSGTLQSDPAQAGVLIDATGQRYIQDHGQSYPVRYDTANQTWRVVQRDKPAEPGVPVERQPDGSWKPHDAVGLRGGGNEFRERTTAVGDEQKAYQIQQAQQTMDHLRTQLHTVTQDLVSTGRRLEEIRGLQTTTEQRKANLLQRKTQTEQESANLSAQLQQLESTGQPRDAQTEMRIRDLIDRRESIKAEVIRFNDDMARLRRELKTLLPQIRQLNDQRRQYQEMERQLQMRIGVAQFELSQLLH</sequence>
<name>A0A248VKY5_9BURK</name>
<organism evidence="3 4">
    <name type="scientific">Paraburkholderia aromaticivorans</name>
    <dbReference type="NCBI Taxonomy" id="2026199"/>
    <lineage>
        <taxon>Bacteria</taxon>
        <taxon>Pseudomonadati</taxon>
        <taxon>Pseudomonadota</taxon>
        <taxon>Betaproteobacteria</taxon>
        <taxon>Burkholderiales</taxon>
        <taxon>Burkholderiaceae</taxon>
        <taxon>Paraburkholderia</taxon>
    </lineage>
</organism>
<dbReference type="KEGG" id="parb:CJU94_14120"/>
<feature type="region of interest" description="Disordered" evidence="2">
    <location>
        <begin position="1"/>
        <end position="25"/>
    </location>
</feature>
<feature type="region of interest" description="Disordered" evidence="2">
    <location>
        <begin position="246"/>
        <end position="266"/>
    </location>
</feature>
<feature type="compositionally biased region" description="Basic and acidic residues" evidence="2">
    <location>
        <begin position="246"/>
        <end position="255"/>
    </location>
</feature>
<keyword evidence="1" id="KW-0175">Coiled coil</keyword>
<dbReference type="AlphaFoldDB" id="A0A248VKY5"/>
<evidence type="ECO:0000256" key="1">
    <source>
        <dbReference type="SAM" id="Coils"/>
    </source>
</evidence>
<feature type="region of interest" description="Disordered" evidence="2">
    <location>
        <begin position="570"/>
        <end position="589"/>
    </location>
</feature>
<feature type="coiled-coil region" evidence="1">
    <location>
        <begin position="618"/>
        <end position="754"/>
    </location>
</feature>